<dbReference type="SUPFAM" id="SSF55729">
    <property type="entry name" value="Acyl-CoA N-acyltransferases (Nat)"/>
    <property type="match status" value="1"/>
</dbReference>
<dbReference type="Gene3D" id="3.40.630.30">
    <property type="match status" value="1"/>
</dbReference>
<evidence type="ECO:0000259" key="1">
    <source>
        <dbReference type="PROSITE" id="PS51186"/>
    </source>
</evidence>
<organism evidence="2 3">
    <name type="scientific">Aquimarina gracilis</name>
    <dbReference type="NCBI Taxonomy" id="874422"/>
    <lineage>
        <taxon>Bacteria</taxon>
        <taxon>Pseudomonadati</taxon>
        <taxon>Bacteroidota</taxon>
        <taxon>Flavobacteriia</taxon>
        <taxon>Flavobacteriales</taxon>
        <taxon>Flavobacteriaceae</taxon>
        <taxon>Aquimarina</taxon>
    </lineage>
</organism>
<feature type="domain" description="N-acetyltransferase" evidence="1">
    <location>
        <begin position="1"/>
        <end position="136"/>
    </location>
</feature>
<accession>A0ABU5ZXT8</accession>
<dbReference type="Pfam" id="PF13508">
    <property type="entry name" value="Acetyltransf_7"/>
    <property type="match status" value="1"/>
</dbReference>
<sequence length="148" mass="17309">MISQDQNITIQKAEKSQIQWINDVYQQIGFIASNYDTEYIAIANKGTVACGLGRITHIDQENLELGGMYVFEEFRGMGIANEIVKHLLTQSDQTKKIWCLPFSHLANFYWQFGFKNHEEYNFEIPKKVLSKYKWCNDTYNDKVLLLVK</sequence>
<gene>
    <name evidence="2" type="ORF">U6A24_14450</name>
</gene>
<dbReference type="Proteomes" id="UP001327027">
    <property type="component" value="Unassembled WGS sequence"/>
</dbReference>
<protein>
    <submittedName>
        <fullName evidence="2">GNAT family N-acetyltransferase</fullName>
    </submittedName>
</protein>
<reference evidence="2 3" key="1">
    <citation type="journal article" date="2013" name="Int. J. Syst. Evol. Microbiol.">
        <title>Aquimarina gracilis sp. nov., isolated from the gut microflora of a mussel, Mytilus coruscus, and emended description of Aquimarina spongiae.</title>
        <authorList>
            <person name="Park S.C."/>
            <person name="Choe H.N."/>
            <person name="Baik K.S."/>
            <person name="Seong C.N."/>
        </authorList>
    </citation>
    <scope>NUCLEOTIDE SEQUENCE [LARGE SCALE GENOMIC DNA]</scope>
    <source>
        <strain evidence="2 3">PSC32</strain>
    </source>
</reference>
<name>A0ABU5ZXT8_9FLAO</name>
<comment type="caution">
    <text evidence="2">The sequence shown here is derived from an EMBL/GenBank/DDBJ whole genome shotgun (WGS) entry which is preliminary data.</text>
</comment>
<dbReference type="InterPro" id="IPR000182">
    <property type="entry name" value="GNAT_dom"/>
</dbReference>
<evidence type="ECO:0000313" key="3">
    <source>
        <dbReference type="Proteomes" id="UP001327027"/>
    </source>
</evidence>
<keyword evidence="3" id="KW-1185">Reference proteome</keyword>
<dbReference type="InterPro" id="IPR016181">
    <property type="entry name" value="Acyl_CoA_acyltransferase"/>
</dbReference>
<dbReference type="EMBL" id="JAYKLX010000006">
    <property type="protein sequence ID" value="MEB3346676.1"/>
    <property type="molecule type" value="Genomic_DNA"/>
</dbReference>
<evidence type="ECO:0000313" key="2">
    <source>
        <dbReference type="EMBL" id="MEB3346676.1"/>
    </source>
</evidence>
<dbReference type="CDD" id="cd04301">
    <property type="entry name" value="NAT_SF"/>
    <property type="match status" value="1"/>
</dbReference>
<dbReference type="RefSeq" id="WP_324180703.1">
    <property type="nucleotide sequence ID" value="NZ_BAABAW010000006.1"/>
</dbReference>
<proteinExistence type="predicted"/>
<dbReference type="PROSITE" id="PS51186">
    <property type="entry name" value="GNAT"/>
    <property type="match status" value="1"/>
</dbReference>